<protein>
    <submittedName>
        <fullName evidence="2">Uncharacterized protein</fullName>
    </submittedName>
</protein>
<evidence type="ECO:0000313" key="2">
    <source>
        <dbReference type="EMBL" id="KCW68613.1"/>
    </source>
</evidence>
<reference evidence="2" key="1">
    <citation type="submission" date="2013-07" db="EMBL/GenBank/DDBJ databases">
        <title>The genome of Eucalyptus grandis.</title>
        <authorList>
            <person name="Schmutz J."/>
            <person name="Hayes R."/>
            <person name="Myburg A."/>
            <person name="Tuskan G."/>
            <person name="Grattapaglia D."/>
            <person name="Rokhsar D.S."/>
        </authorList>
    </citation>
    <scope>NUCLEOTIDE SEQUENCE</scope>
    <source>
        <tissue evidence="2">Leaf extractions</tissue>
    </source>
</reference>
<dbReference type="AlphaFoldDB" id="A0A059BR32"/>
<dbReference type="Gramene" id="KCW68613">
    <property type="protein sequence ID" value="KCW68613"/>
    <property type="gene ID" value="EUGRSUZ_F02222"/>
</dbReference>
<name>A0A059BR32_EUCGR</name>
<proteinExistence type="predicted"/>
<keyword evidence="1" id="KW-0812">Transmembrane</keyword>
<accession>A0A059BR32</accession>
<organism evidence="2">
    <name type="scientific">Eucalyptus grandis</name>
    <name type="common">Flooded gum</name>
    <dbReference type="NCBI Taxonomy" id="71139"/>
    <lineage>
        <taxon>Eukaryota</taxon>
        <taxon>Viridiplantae</taxon>
        <taxon>Streptophyta</taxon>
        <taxon>Embryophyta</taxon>
        <taxon>Tracheophyta</taxon>
        <taxon>Spermatophyta</taxon>
        <taxon>Magnoliopsida</taxon>
        <taxon>eudicotyledons</taxon>
        <taxon>Gunneridae</taxon>
        <taxon>Pentapetalae</taxon>
        <taxon>rosids</taxon>
        <taxon>malvids</taxon>
        <taxon>Myrtales</taxon>
        <taxon>Myrtaceae</taxon>
        <taxon>Myrtoideae</taxon>
        <taxon>Eucalypteae</taxon>
        <taxon>Eucalyptus</taxon>
    </lineage>
</organism>
<sequence>MSRLITPCFAESIRESEQQTKEEGRRSKSNWIIITTIIRYMIIFPPILYDGILTYFQLRHATSRKNDDISIFVINGYLKKNTHL</sequence>
<gene>
    <name evidence="2" type="ORF">EUGRSUZ_F02222</name>
</gene>
<feature type="transmembrane region" description="Helical" evidence="1">
    <location>
        <begin position="31"/>
        <end position="56"/>
    </location>
</feature>
<keyword evidence="1" id="KW-1133">Transmembrane helix</keyword>
<keyword evidence="1" id="KW-0472">Membrane</keyword>
<evidence type="ECO:0000256" key="1">
    <source>
        <dbReference type="SAM" id="Phobius"/>
    </source>
</evidence>
<dbReference type="InParanoid" id="A0A059BR32"/>
<dbReference type="EMBL" id="KK198758">
    <property type="protein sequence ID" value="KCW68613.1"/>
    <property type="molecule type" value="Genomic_DNA"/>
</dbReference>